<protein>
    <submittedName>
        <fullName evidence="11">Lipoprotein-releasing ABC transporter permease subunit LolE</fullName>
    </submittedName>
</protein>
<dbReference type="RefSeq" id="WP_205158359.1">
    <property type="nucleotide sequence ID" value="NZ_JAFEUM010000003.1"/>
</dbReference>
<feature type="transmembrane region" description="Helical" evidence="8">
    <location>
        <begin position="272"/>
        <end position="293"/>
    </location>
</feature>
<evidence type="ECO:0000259" key="10">
    <source>
        <dbReference type="Pfam" id="PF12704"/>
    </source>
</evidence>
<dbReference type="InterPro" id="IPR011926">
    <property type="entry name" value="LolE_gammaproteobact"/>
</dbReference>
<keyword evidence="3" id="KW-0813">Transport</keyword>
<feature type="domain" description="MacB-like periplasmic core" evidence="10">
    <location>
        <begin position="30"/>
        <end position="242"/>
    </location>
</feature>
<feature type="transmembrane region" description="Helical" evidence="8">
    <location>
        <begin position="325"/>
        <end position="346"/>
    </location>
</feature>
<comment type="caution">
    <text evidence="11">The sequence shown here is derived from an EMBL/GenBank/DDBJ whole genome shotgun (WGS) entry which is preliminary data.</text>
</comment>
<dbReference type="EMBL" id="JAFEUM010000003">
    <property type="protein sequence ID" value="MBM7036807.1"/>
    <property type="molecule type" value="Genomic_DNA"/>
</dbReference>
<evidence type="ECO:0000256" key="4">
    <source>
        <dbReference type="ARBA" id="ARBA00022475"/>
    </source>
</evidence>
<evidence type="ECO:0000256" key="2">
    <source>
        <dbReference type="ARBA" id="ARBA00005236"/>
    </source>
</evidence>
<evidence type="ECO:0000313" key="12">
    <source>
        <dbReference type="Proteomes" id="UP000809621"/>
    </source>
</evidence>
<comment type="subcellular location">
    <subcellularLocation>
        <location evidence="1">Cell membrane</location>
        <topology evidence="1">Multi-pass membrane protein</topology>
    </subcellularLocation>
</comment>
<dbReference type="PANTHER" id="PTHR30489">
    <property type="entry name" value="LIPOPROTEIN-RELEASING SYSTEM TRANSMEMBRANE PROTEIN LOLE"/>
    <property type="match status" value="1"/>
</dbReference>
<accession>A0ABS2HLQ8</accession>
<evidence type="ECO:0000256" key="3">
    <source>
        <dbReference type="ARBA" id="ARBA00022448"/>
    </source>
</evidence>
<name>A0ABS2HLQ8_9VIBR</name>
<keyword evidence="4" id="KW-1003">Cell membrane</keyword>
<dbReference type="InterPro" id="IPR025857">
    <property type="entry name" value="MacB_PCD"/>
</dbReference>
<keyword evidence="6 8" id="KW-1133">Transmembrane helix</keyword>
<evidence type="ECO:0000256" key="8">
    <source>
        <dbReference type="SAM" id="Phobius"/>
    </source>
</evidence>
<dbReference type="PANTHER" id="PTHR30489:SF0">
    <property type="entry name" value="LIPOPROTEIN-RELEASING SYSTEM TRANSMEMBRANE PROTEIN LOLE"/>
    <property type="match status" value="1"/>
</dbReference>
<evidence type="ECO:0000256" key="5">
    <source>
        <dbReference type="ARBA" id="ARBA00022692"/>
    </source>
</evidence>
<dbReference type="Pfam" id="PF12704">
    <property type="entry name" value="MacB_PCD"/>
    <property type="match status" value="1"/>
</dbReference>
<evidence type="ECO:0000256" key="6">
    <source>
        <dbReference type="ARBA" id="ARBA00022989"/>
    </source>
</evidence>
<comment type="similarity">
    <text evidence="2">Belongs to the ABC-4 integral membrane protein family. LolC/E subfamily.</text>
</comment>
<evidence type="ECO:0000256" key="1">
    <source>
        <dbReference type="ARBA" id="ARBA00004651"/>
    </source>
</evidence>
<evidence type="ECO:0000259" key="9">
    <source>
        <dbReference type="Pfam" id="PF02687"/>
    </source>
</evidence>
<dbReference type="InterPro" id="IPR011925">
    <property type="entry name" value="LolCE_TM"/>
</dbReference>
<sequence length="415" mass="44956">MMGSLSLFIGQRFSRAKQRNNMVSFISVSSILGIAVGVAVIIVGLSAMNGFERELEQRVLSVIPHGDFQVVEGGISDWQTVVDIAQSDPQVVAAAPFIKWTALAEKGNQLKALELNGVLPEQHKKVSSLQEFTTPSAAMNLQPNSMSVVLGKRIAEQLNVSVGDSFTLLIPTSQDSAGKVAMPKRARVTLAGVLSIGGQLDGSVGYMHLQDAQKLMSMSDSVTGVALKTNEVLDAQSIMKRVGNQLPVYVYINSWKRDFGFIYRDIQLVRTIMYFVMVLVIGVACFNIISTLMMSVKDRASDIAILRTMGAGDALIKRVFMWHGVFTGVLGAFVGTVFGVLLSLYLTQVITGLETLIGHQFLSGDIYFIDFLPSQLMWGDVASVSLTAIGLSLLATWFPAKKAAQLNPARVLSSK</sequence>
<dbReference type="NCBIfam" id="TIGR02212">
    <property type="entry name" value="lolCE"/>
    <property type="match status" value="1"/>
</dbReference>
<feature type="transmembrane region" description="Helical" evidence="8">
    <location>
        <begin position="381"/>
        <end position="400"/>
    </location>
</feature>
<dbReference type="InterPro" id="IPR003838">
    <property type="entry name" value="ABC3_permease_C"/>
</dbReference>
<keyword evidence="11" id="KW-0449">Lipoprotein</keyword>
<dbReference type="NCBIfam" id="NF008357">
    <property type="entry name" value="PRK11146.1"/>
    <property type="match status" value="1"/>
</dbReference>
<dbReference type="Proteomes" id="UP000809621">
    <property type="component" value="Unassembled WGS sequence"/>
</dbReference>
<proteinExistence type="inferred from homology"/>
<keyword evidence="5 8" id="KW-0812">Transmembrane</keyword>
<feature type="transmembrane region" description="Helical" evidence="8">
    <location>
        <begin position="21"/>
        <end position="48"/>
    </location>
</feature>
<dbReference type="InterPro" id="IPR051447">
    <property type="entry name" value="Lipoprotein-release_system"/>
</dbReference>
<keyword evidence="7 8" id="KW-0472">Membrane</keyword>
<reference evidence="11 12" key="1">
    <citation type="submission" date="2021-02" db="EMBL/GenBank/DDBJ databases">
        <authorList>
            <person name="Park J.-S."/>
        </authorList>
    </citation>
    <scope>NUCLEOTIDE SEQUENCE [LARGE SCALE GENOMIC DNA]</scope>
    <source>
        <strain evidence="11 12">188UL20-2</strain>
    </source>
</reference>
<feature type="domain" description="ABC3 transporter permease C-terminal" evidence="9">
    <location>
        <begin position="275"/>
        <end position="408"/>
    </location>
</feature>
<organism evidence="11 12">
    <name type="scientific">Vibrio ulleungensis</name>
    <dbReference type="NCBI Taxonomy" id="2807619"/>
    <lineage>
        <taxon>Bacteria</taxon>
        <taxon>Pseudomonadati</taxon>
        <taxon>Pseudomonadota</taxon>
        <taxon>Gammaproteobacteria</taxon>
        <taxon>Vibrionales</taxon>
        <taxon>Vibrionaceae</taxon>
        <taxon>Vibrio</taxon>
    </lineage>
</organism>
<gene>
    <name evidence="11" type="primary">lolE</name>
    <name evidence="11" type="ORF">JQC93_10385</name>
</gene>
<evidence type="ECO:0000256" key="7">
    <source>
        <dbReference type="ARBA" id="ARBA00023136"/>
    </source>
</evidence>
<dbReference type="Pfam" id="PF02687">
    <property type="entry name" value="FtsX"/>
    <property type="match status" value="1"/>
</dbReference>
<dbReference type="NCBIfam" id="TIGR02213">
    <property type="entry name" value="lolE_release"/>
    <property type="match status" value="1"/>
</dbReference>
<evidence type="ECO:0000313" key="11">
    <source>
        <dbReference type="EMBL" id="MBM7036807.1"/>
    </source>
</evidence>
<keyword evidence="12" id="KW-1185">Reference proteome</keyword>